<reference evidence="3" key="1">
    <citation type="submission" date="2021-06" db="EMBL/GenBank/DDBJ databases">
        <title>Parelaphostrongylus tenuis whole genome reference sequence.</title>
        <authorList>
            <person name="Garwood T.J."/>
            <person name="Larsen P.A."/>
            <person name="Fountain-Jones N.M."/>
            <person name="Garbe J.R."/>
            <person name="Macchietto M.G."/>
            <person name="Kania S.A."/>
            <person name="Gerhold R.W."/>
            <person name="Richards J.E."/>
            <person name="Wolf T.M."/>
        </authorList>
    </citation>
    <scope>NUCLEOTIDE SEQUENCE</scope>
    <source>
        <strain evidence="3">MNPRO001-30</strain>
        <tissue evidence="3">Meninges</tissue>
    </source>
</reference>
<dbReference type="Pfam" id="PF10328">
    <property type="entry name" value="7TM_GPCR_Srx"/>
    <property type="match status" value="1"/>
</dbReference>
<dbReference type="PANTHER" id="PTHR23017">
    <property type="entry name" value="SERPENTINE RECEPTOR, CLASS X"/>
    <property type="match status" value="1"/>
</dbReference>
<dbReference type="InterPro" id="IPR019430">
    <property type="entry name" value="7TM_GPCR_serpentine_rcpt_Srx"/>
</dbReference>
<keyword evidence="1" id="KW-0812">Transmembrane</keyword>
<feature type="domain" description="7TM GPCR serpentine receptor class x (Srx)" evidence="2">
    <location>
        <begin position="25"/>
        <end position="78"/>
    </location>
</feature>
<evidence type="ECO:0000256" key="1">
    <source>
        <dbReference type="SAM" id="Phobius"/>
    </source>
</evidence>
<name>A0AAD5R727_PARTN</name>
<dbReference type="Proteomes" id="UP001196413">
    <property type="component" value="Unassembled WGS sequence"/>
</dbReference>
<dbReference type="Gene3D" id="1.20.1070.10">
    <property type="entry name" value="Rhodopsin 7-helix transmembrane proteins"/>
    <property type="match status" value="1"/>
</dbReference>
<evidence type="ECO:0000313" key="4">
    <source>
        <dbReference type="Proteomes" id="UP001196413"/>
    </source>
</evidence>
<comment type="caution">
    <text evidence="3">The sequence shown here is derived from an EMBL/GenBank/DDBJ whole genome shotgun (WGS) entry which is preliminary data.</text>
</comment>
<keyword evidence="1" id="KW-0472">Membrane</keyword>
<dbReference type="SUPFAM" id="SSF81321">
    <property type="entry name" value="Family A G protein-coupled receptor-like"/>
    <property type="match status" value="1"/>
</dbReference>
<dbReference type="PANTHER" id="PTHR23017:SF3">
    <property type="entry name" value="G-PROTEIN COUPLED RECEPTORS FAMILY 1 PROFILE DOMAIN-CONTAINING PROTEIN"/>
    <property type="match status" value="1"/>
</dbReference>
<organism evidence="3 4">
    <name type="scientific">Parelaphostrongylus tenuis</name>
    <name type="common">Meningeal worm</name>
    <dbReference type="NCBI Taxonomy" id="148309"/>
    <lineage>
        <taxon>Eukaryota</taxon>
        <taxon>Metazoa</taxon>
        <taxon>Ecdysozoa</taxon>
        <taxon>Nematoda</taxon>
        <taxon>Chromadorea</taxon>
        <taxon>Rhabditida</taxon>
        <taxon>Rhabditina</taxon>
        <taxon>Rhabditomorpha</taxon>
        <taxon>Strongyloidea</taxon>
        <taxon>Metastrongylidae</taxon>
        <taxon>Parelaphostrongylus</taxon>
    </lineage>
</organism>
<accession>A0AAD5R727</accession>
<evidence type="ECO:0000259" key="2">
    <source>
        <dbReference type="Pfam" id="PF10328"/>
    </source>
</evidence>
<evidence type="ECO:0000313" key="3">
    <source>
        <dbReference type="EMBL" id="KAJ1370571.1"/>
    </source>
</evidence>
<keyword evidence="4" id="KW-1185">Reference proteome</keyword>
<dbReference type="EMBL" id="JAHQIW010006803">
    <property type="protein sequence ID" value="KAJ1370571.1"/>
    <property type="molecule type" value="Genomic_DNA"/>
</dbReference>
<sequence>MPNFSSTSLHDHAEYILVPVITAAIGVFGLLSNVAAIVAVRYNPALRNSFGVLCSSHCIANMGILLVYTFWIAPVTIL</sequence>
<proteinExistence type="predicted"/>
<keyword evidence="1" id="KW-1133">Transmembrane helix</keyword>
<dbReference type="AlphaFoldDB" id="A0AAD5R727"/>
<feature type="transmembrane region" description="Helical" evidence="1">
    <location>
        <begin position="15"/>
        <end position="38"/>
    </location>
</feature>
<gene>
    <name evidence="3" type="ORF">KIN20_032321</name>
</gene>
<protein>
    <recommendedName>
        <fullName evidence="2">7TM GPCR serpentine receptor class x (Srx) domain-containing protein</fullName>
    </recommendedName>
</protein>
<feature type="transmembrane region" description="Helical" evidence="1">
    <location>
        <begin position="50"/>
        <end position="73"/>
    </location>
</feature>